<dbReference type="CDD" id="cd10147">
    <property type="entry name" value="Wzt_C-like"/>
    <property type="match status" value="1"/>
</dbReference>
<keyword evidence="4 6" id="KW-0067">ATP-binding</keyword>
<organism evidence="6 7">
    <name type="scientific">Marinoscillum furvescens DSM 4134</name>
    <dbReference type="NCBI Taxonomy" id="1122208"/>
    <lineage>
        <taxon>Bacteria</taxon>
        <taxon>Pseudomonadati</taxon>
        <taxon>Bacteroidota</taxon>
        <taxon>Cytophagia</taxon>
        <taxon>Cytophagales</taxon>
        <taxon>Reichenbachiellaceae</taxon>
        <taxon>Marinoscillum</taxon>
    </lineage>
</organism>
<dbReference type="RefSeq" id="WP_115870268.1">
    <property type="nucleotide sequence ID" value="NZ_QREG01000031.1"/>
</dbReference>
<dbReference type="InterPro" id="IPR050683">
    <property type="entry name" value="Bact_Polysacc_Export_ATP-bd"/>
</dbReference>
<dbReference type="GO" id="GO:0016020">
    <property type="term" value="C:membrane"/>
    <property type="evidence" value="ECO:0007669"/>
    <property type="project" value="InterPro"/>
</dbReference>
<keyword evidence="3" id="KW-0547">Nucleotide-binding</keyword>
<accession>A0A3D9KY69</accession>
<reference evidence="6 7" key="1">
    <citation type="submission" date="2018-07" db="EMBL/GenBank/DDBJ databases">
        <title>Genomic Encyclopedia of Type Strains, Phase IV (KMG-IV): sequencing the most valuable type-strain genomes for metagenomic binning, comparative biology and taxonomic classification.</title>
        <authorList>
            <person name="Goeker M."/>
        </authorList>
    </citation>
    <scope>NUCLEOTIDE SEQUENCE [LARGE SCALE GENOMIC DNA]</scope>
    <source>
        <strain evidence="6 7">DSM 4134</strain>
    </source>
</reference>
<feature type="domain" description="ABC transporter" evidence="5">
    <location>
        <begin position="2"/>
        <end position="221"/>
    </location>
</feature>
<sequence length="359" mass="39581">MLNVNNISKIYGNFSVLKDVSFQAEAGDVIGIIGANGCGKSTLLKIISGIVAPTAGEVSYEGALSSLLEIGSGIHPDLTGKANYFLKGGILGIGKRELQAKYEQLVAFTELGDWLDQPVKNYSNGMYMRLAFGIALALDADIYLFDEILSVGDAPFQQKCLRTIEELSDKGKIILMVSHNMSEITNHCSRVLWLNEQKVVLGDVSEDIIGDYLSSAFNKPHDLPHRLEDVVINDLVLQPDSVVTGNEPLEIRLDLHIAKPLQNFQVTVHIQDQQSIPIFSVSTATANDWSTPGIGNHVLAVTIPANFLNQGIYTLSFYLHIEKQVHQIRNLTFFRVTDDAQNNQLFSGKIKTNLGWKLK</sequence>
<comment type="similarity">
    <text evidence="1">Belongs to the ABC transporter superfamily.</text>
</comment>
<dbReference type="Pfam" id="PF00005">
    <property type="entry name" value="ABC_tran"/>
    <property type="match status" value="1"/>
</dbReference>
<evidence type="ECO:0000313" key="6">
    <source>
        <dbReference type="EMBL" id="RED92312.1"/>
    </source>
</evidence>
<dbReference type="InterPro" id="IPR027417">
    <property type="entry name" value="P-loop_NTPase"/>
</dbReference>
<dbReference type="PROSITE" id="PS50893">
    <property type="entry name" value="ABC_TRANSPORTER_2"/>
    <property type="match status" value="1"/>
</dbReference>
<dbReference type="InterPro" id="IPR003593">
    <property type="entry name" value="AAA+_ATPase"/>
</dbReference>
<dbReference type="Gene3D" id="3.40.50.300">
    <property type="entry name" value="P-loop containing nucleotide triphosphate hydrolases"/>
    <property type="match status" value="1"/>
</dbReference>
<dbReference type="Pfam" id="PF14524">
    <property type="entry name" value="Wzt_C"/>
    <property type="match status" value="1"/>
</dbReference>
<gene>
    <name evidence="6" type="ORF">C7460_13126</name>
</gene>
<dbReference type="EMBL" id="QREG01000031">
    <property type="protein sequence ID" value="RED92312.1"/>
    <property type="molecule type" value="Genomic_DNA"/>
</dbReference>
<comment type="caution">
    <text evidence="6">The sequence shown here is derived from an EMBL/GenBank/DDBJ whole genome shotgun (WGS) entry which is preliminary data.</text>
</comment>
<dbReference type="PANTHER" id="PTHR46743:SF2">
    <property type="entry name" value="TEICHOIC ACIDS EXPORT ATP-BINDING PROTEIN TAGH"/>
    <property type="match status" value="1"/>
</dbReference>
<dbReference type="InterPro" id="IPR029439">
    <property type="entry name" value="Wzt_C"/>
</dbReference>
<dbReference type="PANTHER" id="PTHR46743">
    <property type="entry name" value="TEICHOIC ACIDS EXPORT ATP-BINDING PROTEIN TAGH"/>
    <property type="match status" value="1"/>
</dbReference>
<dbReference type="InterPro" id="IPR015860">
    <property type="entry name" value="ABC_transpr_TagH-like"/>
</dbReference>
<keyword evidence="2" id="KW-0813">Transport</keyword>
<dbReference type="CDD" id="cd03220">
    <property type="entry name" value="ABC_KpsT_Wzt"/>
    <property type="match status" value="1"/>
</dbReference>
<dbReference type="InterPro" id="IPR003439">
    <property type="entry name" value="ABC_transporter-like_ATP-bd"/>
</dbReference>
<protein>
    <submittedName>
        <fullName evidence="6">Lipopolysaccharide transport system ATP-binding protein</fullName>
    </submittedName>
</protein>
<dbReference type="GO" id="GO:0005524">
    <property type="term" value="F:ATP binding"/>
    <property type="evidence" value="ECO:0007669"/>
    <property type="project" value="UniProtKB-KW"/>
</dbReference>
<evidence type="ECO:0000259" key="5">
    <source>
        <dbReference type="PROSITE" id="PS50893"/>
    </source>
</evidence>
<evidence type="ECO:0000313" key="7">
    <source>
        <dbReference type="Proteomes" id="UP000256779"/>
    </source>
</evidence>
<evidence type="ECO:0000256" key="1">
    <source>
        <dbReference type="ARBA" id="ARBA00005417"/>
    </source>
</evidence>
<evidence type="ECO:0000256" key="4">
    <source>
        <dbReference type="ARBA" id="ARBA00022840"/>
    </source>
</evidence>
<dbReference type="GO" id="GO:0016887">
    <property type="term" value="F:ATP hydrolysis activity"/>
    <property type="evidence" value="ECO:0007669"/>
    <property type="project" value="InterPro"/>
</dbReference>
<dbReference type="OrthoDB" id="9785229at2"/>
<dbReference type="Proteomes" id="UP000256779">
    <property type="component" value="Unassembled WGS sequence"/>
</dbReference>
<name>A0A3D9KY69_MARFU</name>
<evidence type="ECO:0000256" key="3">
    <source>
        <dbReference type="ARBA" id="ARBA00022741"/>
    </source>
</evidence>
<proteinExistence type="inferred from homology"/>
<keyword evidence="7" id="KW-1185">Reference proteome</keyword>
<dbReference type="Gene3D" id="2.70.50.60">
    <property type="entry name" value="abc- transporter (atp binding component) like domain"/>
    <property type="match status" value="1"/>
</dbReference>
<evidence type="ECO:0000256" key="2">
    <source>
        <dbReference type="ARBA" id="ARBA00022448"/>
    </source>
</evidence>
<dbReference type="SMART" id="SM00382">
    <property type="entry name" value="AAA"/>
    <property type="match status" value="1"/>
</dbReference>
<dbReference type="AlphaFoldDB" id="A0A3D9KY69"/>
<dbReference type="GO" id="GO:0140359">
    <property type="term" value="F:ABC-type transporter activity"/>
    <property type="evidence" value="ECO:0007669"/>
    <property type="project" value="InterPro"/>
</dbReference>
<dbReference type="SUPFAM" id="SSF52540">
    <property type="entry name" value="P-loop containing nucleoside triphosphate hydrolases"/>
    <property type="match status" value="1"/>
</dbReference>